<dbReference type="RefSeq" id="WP_133364374.1">
    <property type="nucleotide sequence ID" value="NZ_CP037940.1"/>
</dbReference>
<dbReference type="KEGG" id="wei:EQG49_12910"/>
<organism evidence="3 4">
    <name type="scientific">Periweissella cryptocerci</name>
    <dbReference type="NCBI Taxonomy" id="2506420"/>
    <lineage>
        <taxon>Bacteria</taxon>
        <taxon>Bacillati</taxon>
        <taxon>Bacillota</taxon>
        <taxon>Bacilli</taxon>
        <taxon>Lactobacillales</taxon>
        <taxon>Lactobacillaceae</taxon>
        <taxon>Periweissella</taxon>
    </lineage>
</organism>
<dbReference type="EMBL" id="CP037940">
    <property type="protein sequence ID" value="QBO37297.1"/>
    <property type="molecule type" value="Genomic_DNA"/>
</dbReference>
<proteinExistence type="predicted"/>
<keyword evidence="4" id="KW-1185">Reference proteome</keyword>
<dbReference type="GO" id="GO:0008745">
    <property type="term" value="F:N-acetylmuramoyl-L-alanine amidase activity"/>
    <property type="evidence" value="ECO:0007669"/>
    <property type="project" value="InterPro"/>
</dbReference>
<feature type="domain" description="MurNAc-LAA" evidence="1">
    <location>
        <begin position="6"/>
        <end position="178"/>
    </location>
</feature>
<name>A0A4P6YWY3_9LACO</name>
<dbReference type="GO" id="GO:0009253">
    <property type="term" value="P:peptidoglycan catabolic process"/>
    <property type="evidence" value="ECO:0007669"/>
    <property type="project" value="InterPro"/>
</dbReference>
<protein>
    <submittedName>
        <fullName evidence="3">N-acetylmuramoyl-L-alanine amidase</fullName>
    </submittedName>
</protein>
<dbReference type="Gene3D" id="3.40.630.40">
    <property type="entry name" value="Zn-dependent exopeptidases"/>
    <property type="match status" value="1"/>
</dbReference>
<dbReference type="OrthoDB" id="2195319at2"/>
<evidence type="ECO:0000259" key="1">
    <source>
        <dbReference type="Pfam" id="PF01520"/>
    </source>
</evidence>
<reference evidence="4" key="1">
    <citation type="submission" date="2019-03" db="EMBL/GenBank/DDBJ databases">
        <title>Weissella sp. 26KH-42 Genome sequencing.</title>
        <authorList>
            <person name="Heo J."/>
            <person name="Kim S.-J."/>
            <person name="Kim J.-S."/>
            <person name="Hong S.-B."/>
            <person name="Kwon S.-W."/>
        </authorList>
    </citation>
    <scope>NUCLEOTIDE SEQUENCE [LARGE SCALE GENOMIC DNA]</scope>
    <source>
        <strain evidence="4">26KH-42</strain>
    </source>
</reference>
<feature type="domain" description="DUF5776" evidence="2">
    <location>
        <begin position="190"/>
        <end position="257"/>
    </location>
</feature>
<dbReference type="InterPro" id="IPR002508">
    <property type="entry name" value="MurNAc-LAA_cat"/>
</dbReference>
<dbReference type="SUPFAM" id="SSF53187">
    <property type="entry name" value="Zn-dependent exopeptidases"/>
    <property type="match status" value="1"/>
</dbReference>
<dbReference type="AlphaFoldDB" id="A0A4P6YWY3"/>
<evidence type="ECO:0000259" key="2">
    <source>
        <dbReference type="Pfam" id="PF19087"/>
    </source>
</evidence>
<dbReference type="Proteomes" id="UP000292886">
    <property type="component" value="Chromosome"/>
</dbReference>
<dbReference type="InterPro" id="IPR044081">
    <property type="entry name" value="DUF5776"/>
</dbReference>
<sequence length="260" mass="28130">MSKYLVVAGHGAGDPGAVGNGLTEAGYYRDKMIPAIKKYAKQLKKNSIEIYDTSHDMFKDTKSGNGAYKLNGFESVTELHLDAAGAGSTAHGGHVIIHKGFNPDASDKAIANVVKKYIGWFKPNGFDKRDNLLNLNVCAKRGVGYRLIEFGFITSLVDTNILKAKVDTIAKELVEAITGESLAAKSKAEYYTGIKAGAKVEARKTFGIYSDVARKKKVRDYPAGGSFKIKGMVKNANGTPLFITSKGNYCTANKEYIKVV</sequence>
<gene>
    <name evidence="3" type="ORF">EQG49_12910</name>
</gene>
<dbReference type="Pfam" id="PF19087">
    <property type="entry name" value="DUF5776"/>
    <property type="match status" value="1"/>
</dbReference>
<accession>A0A4P6YWY3</accession>
<evidence type="ECO:0000313" key="3">
    <source>
        <dbReference type="EMBL" id="QBO37297.1"/>
    </source>
</evidence>
<evidence type="ECO:0000313" key="4">
    <source>
        <dbReference type="Proteomes" id="UP000292886"/>
    </source>
</evidence>
<dbReference type="Pfam" id="PF01520">
    <property type="entry name" value="Amidase_3"/>
    <property type="match status" value="1"/>
</dbReference>